<keyword evidence="2" id="KW-1185">Reference proteome</keyword>
<reference evidence="1" key="2">
    <citation type="submission" date="2020-09" db="EMBL/GenBank/DDBJ databases">
        <authorList>
            <person name="Sun Q."/>
            <person name="Ohkuma M."/>
        </authorList>
    </citation>
    <scope>NUCLEOTIDE SEQUENCE</scope>
    <source>
        <strain evidence="1">JCM 19596</strain>
    </source>
</reference>
<protein>
    <submittedName>
        <fullName evidence="1">Uncharacterized protein</fullName>
    </submittedName>
</protein>
<organism evidence="1 2">
    <name type="scientific">Halocalculus aciditolerans</name>
    <dbReference type="NCBI Taxonomy" id="1383812"/>
    <lineage>
        <taxon>Archaea</taxon>
        <taxon>Methanobacteriati</taxon>
        <taxon>Methanobacteriota</taxon>
        <taxon>Stenosarchaea group</taxon>
        <taxon>Halobacteria</taxon>
        <taxon>Halobacteriales</taxon>
        <taxon>Halobacteriaceae</taxon>
        <taxon>Halocalculus</taxon>
    </lineage>
</organism>
<evidence type="ECO:0000313" key="2">
    <source>
        <dbReference type="Proteomes" id="UP000607197"/>
    </source>
</evidence>
<dbReference type="RefSeq" id="WP_268239811.1">
    <property type="nucleotide sequence ID" value="NZ_BMPG01000003.1"/>
</dbReference>
<gene>
    <name evidence="1" type="ORF">GCM10009039_24300</name>
</gene>
<sequence length="42" mass="4097">MNTERIALLAVTVALLIGGVAAVFAPSIVDAGGLASLLGFAL</sequence>
<reference evidence="1" key="1">
    <citation type="journal article" date="2014" name="Int. J. Syst. Evol. Microbiol.">
        <title>Complete genome sequence of Corynebacterium casei LMG S-19264T (=DSM 44701T), isolated from a smear-ripened cheese.</title>
        <authorList>
            <consortium name="US DOE Joint Genome Institute (JGI-PGF)"/>
            <person name="Walter F."/>
            <person name="Albersmeier A."/>
            <person name="Kalinowski J."/>
            <person name="Ruckert C."/>
        </authorList>
    </citation>
    <scope>NUCLEOTIDE SEQUENCE</scope>
    <source>
        <strain evidence="1">JCM 19596</strain>
    </source>
</reference>
<dbReference type="EMBL" id="BMPG01000003">
    <property type="protein sequence ID" value="GGL65578.1"/>
    <property type="molecule type" value="Genomic_DNA"/>
</dbReference>
<dbReference type="AlphaFoldDB" id="A0A830FDU9"/>
<comment type="caution">
    <text evidence="1">The sequence shown here is derived from an EMBL/GenBank/DDBJ whole genome shotgun (WGS) entry which is preliminary data.</text>
</comment>
<proteinExistence type="predicted"/>
<dbReference type="Proteomes" id="UP000607197">
    <property type="component" value="Unassembled WGS sequence"/>
</dbReference>
<name>A0A830FDU9_9EURY</name>
<accession>A0A830FDU9</accession>
<evidence type="ECO:0000313" key="1">
    <source>
        <dbReference type="EMBL" id="GGL65578.1"/>
    </source>
</evidence>